<proteinExistence type="predicted"/>
<accession>A0A2J8LUN1</accession>
<dbReference type="EMBL" id="NBAG03000278">
    <property type="protein sequence ID" value="PNI50929.1"/>
    <property type="molecule type" value="Genomic_DNA"/>
</dbReference>
<evidence type="ECO:0000313" key="3">
    <source>
        <dbReference type="Proteomes" id="UP000236370"/>
    </source>
</evidence>
<feature type="signal peptide" evidence="1">
    <location>
        <begin position="1"/>
        <end position="21"/>
    </location>
</feature>
<dbReference type="AlphaFoldDB" id="A0A2J8LUN1"/>
<comment type="caution">
    <text evidence="2">The sequence shown here is derived from an EMBL/GenBank/DDBJ whole genome shotgun (WGS) entry which is preliminary data.</text>
</comment>
<name>A0A2J8LUN1_PANTR</name>
<gene>
    <name evidence="2" type="ORF">CK820_G0026283</name>
</gene>
<dbReference type="Proteomes" id="UP000236370">
    <property type="component" value="Unassembled WGS sequence"/>
</dbReference>
<reference evidence="2 3" key="1">
    <citation type="submission" date="2017-12" db="EMBL/GenBank/DDBJ databases">
        <title>High-resolution comparative analysis of great ape genomes.</title>
        <authorList>
            <person name="Pollen A."/>
            <person name="Hastie A."/>
            <person name="Hormozdiari F."/>
            <person name="Dougherty M."/>
            <person name="Liu R."/>
            <person name="Chaisson M."/>
            <person name="Hoppe E."/>
            <person name="Hill C."/>
            <person name="Pang A."/>
            <person name="Hillier L."/>
            <person name="Baker C."/>
            <person name="Armstrong J."/>
            <person name="Shendure J."/>
            <person name="Paten B."/>
            <person name="Wilson R."/>
            <person name="Chao H."/>
            <person name="Schneider V."/>
            <person name="Ventura M."/>
            <person name="Kronenberg Z."/>
            <person name="Murali S."/>
            <person name="Gordon D."/>
            <person name="Cantsilieris S."/>
            <person name="Munson K."/>
            <person name="Nelson B."/>
            <person name="Raja A."/>
            <person name="Underwood J."/>
            <person name="Diekhans M."/>
            <person name="Fiddes I."/>
            <person name="Haussler D."/>
            <person name="Eichler E."/>
        </authorList>
    </citation>
    <scope>NUCLEOTIDE SEQUENCE [LARGE SCALE GENOMIC DNA]</scope>
    <source>
        <strain evidence="2">Yerkes chimp pedigree #C0471</strain>
    </source>
</reference>
<evidence type="ECO:0000313" key="2">
    <source>
        <dbReference type="EMBL" id="PNI50929.1"/>
    </source>
</evidence>
<keyword evidence="1" id="KW-0732">Signal</keyword>
<organism evidence="2 3">
    <name type="scientific">Pan troglodytes</name>
    <name type="common">Chimpanzee</name>
    <dbReference type="NCBI Taxonomy" id="9598"/>
    <lineage>
        <taxon>Eukaryota</taxon>
        <taxon>Metazoa</taxon>
        <taxon>Chordata</taxon>
        <taxon>Craniata</taxon>
        <taxon>Vertebrata</taxon>
        <taxon>Euteleostomi</taxon>
        <taxon>Mammalia</taxon>
        <taxon>Eutheria</taxon>
        <taxon>Euarchontoglires</taxon>
        <taxon>Primates</taxon>
        <taxon>Haplorrhini</taxon>
        <taxon>Catarrhini</taxon>
        <taxon>Hominidae</taxon>
        <taxon>Pan</taxon>
    </lineage>
</organism>
<feature type="chain" id="PRO_5014435953" evidence="1">
    <location>
        <begin position="22"/>
        <end position="57"/>
    </location>
</feature>
<protein>
    <submittedName>
        <fullName evidence="2">ADGRE3 isoform 2</fullName>
    </submittedName>
</protein>
<sequence length="57" mass="6120">MQGPLLLPGLCFLLSLYGAVTQKTKSECSEPEQRTCGPRAGPGATHVLQWAGEKCLF</sequence>
<evidence type="ECO:0000256" key="1">
    <source>
        <dbReference type="SAM" id="SignalP"/>
    </source>
</evidence>